<keyword evidence="2" id="KW-1185">Reference proteome</keyword>
<dbReference type="EMBL" id="JAHVAH010000001">
    <property type="protein sequence ID" value="MBW0145775.1"/>
    <property type="molecule type" value="Genomic_DNA"/>
</dbReference>
<keyword evidence="1" id="KW-0067">ATP-binding</keyword>
<dbReference type="RefSeq" id="WP_218633656.1">
    <property type="nucleotide sequence ID" value="NZ_JAHVAH010000001.1"/>
</dbReference>
<name>A0ABS6V8T5_9SPHN</name>
<organism evidence="1 2">
    <name type="scientific">Sphingomicrobium clamense</name>
    <dbReference type="NCBI Taxonomy" id="2851013"/>
    <lineage>
        <taxon>Bacteria</taxon>
        <taxon>Pseudomonadati</taxon>
        <taxon>Pseudomonadota</taxon>
        <taxon>Alphaproteobacteria</taxon>
        <taxon>Sphingomonadales</taxon>
        <taxon>Sphingomonadaceae</taxon>
        <taxon>Sphingomicrobium</taxon>
    </lineage>
</organism>
<protein>
    <submittedName>
        <fullName evidence="1">ATP-binding protein</fullName>
    </submittedName>
</protein>
<accession>A0ABS6V8T5</accession>
<proteinExistence type="predicted"/>
<dbReference type="GO" id="GO:0005524">
    <property type="term" value="F:ATP binding"/>
    <property type="evidence" value="ECO:0007669"/>
    <property type="project" value="UniProtKB-KW"/>
</dbReference>
<reference evidence="1 2" key="1">
    <citation type="submission" date="2021-07" db="EMBL/GenBank/DDBJ databases">
        <title>The draft genome sequence of Sphingomicrobium sp. B8.</title>
        <authorList>
            <person name="Mu L."/>
        </authorList>
    </citation>
    <scope>NUCLEOTIDE SEQUENCE [LARGE SCALE GENOMIC DNA]</scope>
    <source>
        <strain evidence="1 2">B8</strain>
    </source>
</reference>
<evidence type="ECO:0000313" key="1">
    <source>
        <dbReference type="EMBL" id="MBW0145775.1"/>
    </source>
</evidence>
<evidence type="ECO:0000313" key="2">
    <source>
        <dbReference type="Proteomes" id="UP000698028"/>
    </source>
</evidence>
<dbReference type="Proteomes" id="UP000698028">
    <property type="component" value="Unassembled WGS sequence"/>
</dbReference>
<keyword evidence="1" id="KW-0547">Nucleotide-binding</keyword>
<gene>
    <name evidence="1" type="ORF">KTQ36_10785</name>
</gene>
<dbReference type="Pfam" id="PF13589">
    <property type="entry name" value="HATPase_c_3"/>
    <property type="match status" value="1"/>
</dbReference>
<comment type="caution">
    <text evidence="1">The sequence shown here is derived from an EMBL/GenBank/DDBJ whole genome shotgun (WGS) entry which is preliminary data.</text>
</comment>
<sequence length="492" mass="54847">MSEFECAPPPADALSESLRGFGYSIETAIADIIDNSITAHADNVWLKVSLSGGDQFVRILDDGDGMGEDELRAAMRLGSQNPLIERREDDLGRFGLGLKTASFSQARSLTVASRKDGATHVRRWDLDYLADAKGEWRLLTTADDSAAQHIAELDELDHGTMVLWQKLDRVRPRGSESAGARPTAIIMEQIERHLGMVFQRYLAAPSPRLKIHVNEARVRAWDPFLEKHSATRISPTQKIGSGPEEIGVKGFILPNKDMMTADEFDDAGGVEGWVSQQGFYIYRNDRLLVAGGWLGLGLGRPWVKDETHKLARIRLDLPNSVDEAWQIDVKKSDASPPAAIRNQLRDLALKVRTDARSIFVHRGNYGKRPPAPDLKRPWKSVKIGGHAAYRVDRSHPVAEYILASLDDDDRSIESFFKMLEQTVPVEKIWIDTVEQGELPASPMSGETRENIRSLARDLLGTLARGGNDEASAREKLKRLSPFDQFPDIIDEI</sequence>